<evidence type="ECO:0000259" key="6">
    <source>
        <dbReference type="Pfam" id="PF14679"/>
    </source>
</evidence>
<dbReference type="InterPro" id="IPR029314">
    <property type="entry name" value="FANCI_S4"/>
</dbReference>
<dbReference type="InterPro" id="IPR029310">
    <property type="entry name" value="FANCI_HD1"/>
</dbReference>
<dbReference type="AlphaFoldDB" id="A0A1X0RU64"/>
<feature type="compositionally biased region" description="Basic residues" evidence="1">
    <location>
        <begin position="1164"/>
        <end position="1174"/>
    </location>
</feature>
<sequence length="1262" mass="143381">MDAQLLKLSKQKDKALLKEFLNTVPNDKIADIIKTKLRQSTTNDNDTVLLIRSVLMSNNTEPNLDDCSPIEEGQSNLDRRQVVIDCVIEWLSSDNRDIIDKSGLSSSVVNLVLPEIELFPSNTLYETALTIINLGDQSDTIHSKLLDIFTKIWNALSAANEQIELNDVFEKLISANWGNQSIVGVCSAMNEMELSNKQLEQCIDYMIRKLHDVDLEGVPPFIYQLLLVSRKGHKKNVLKGIFDYFKNEKDDISVEGTAMLHISFAVKQDQELGNELVKIMKTNKMNQLDIFSTATLLSVARIHRLQDTIIDLFKSAIISAFKDNERYQQCNWITKYSTSDSTKFSTVLLEIADRSAAGWDQVIQSMTRLSFILIDSVANQGAFFATNHSRNKTSGEPNNANSNLANLAICILARLFKHHDVVRSEILEQITSRIVTRSNSANDFVRLLEIIIRDYPHAIEKHLTTLKDTLDLLSYLPFPIAERLLNAVRPVIKTNQQFRDDLILVLRKSLFAKDIDGREVAVRGFLNVLDDLLAELKQNGTSSQAESVAFEILGLLRRCFSQQSEIRACAYNGLGTLSEDYTTFAGDVFELLSAQFMKSFERNTSVPCPIKLDSCIEPSSSGGFVKTVEPIHILLLNTCRSLQAAASDSSTCSLIIESINRFRSHIKSFIIRLSNAALEDLELDKTTSFDVDTYEGQKNIQYAMLLLPLYEIAIDYEYSMNEMNADTSEVILSLFKKRKDLMDLLSSTSDRSKKTINANKPSSSLKFITKVFKDLFANENNLSEPLRNLKSNIELVHFVVISTGDSLKAAINDPYRHRDEESFNICIELCQLYLQILAQEDSDSIFANNQSFKKGPSVLISLSNHLLSILEIIRNVWPSRFVEFLASVCRLTDSDQNTIIASFIESLRDIVMKFLSGRSPIYKEVSSIMQVISFLTGTFDKSNQDYSQHARQITNWVNELAKDRPIEDTGLTKELISLLIRVSSDAGENHIIHDLCADLHAYAGEIESSFADEDEPMETNIHYQIISNKTFNVIISQVFDYLDHSLDELIWAISKLRLYTANAEEDVPSFEQDICEYFILYMKILSELVRTVLSDTSSENLFKNLAKLYKALQAFVKYKLAFIGDISQTFIKVISISGSDITDRMYKFLTIYGQRQQLADVSHGKKKNKGKRRKEINTKQEARVQRESRMIPQLIYSVEQYERHLIQLSRKSRVDFMQYMKRSTSRDFKIEISLLNEESSSEDEKENTSSASETPSKRARLS</sequence>
<dbReference type="InterPro" id="IPR029308">
    <property type="entry name" value="FANCI_S1"/>
</dbReference>
<dbReference type="VEuPathDB" id="FungiDB:BCV72DRAFT_197586"/>
<dbReference type="Pfam" id="PF14676">
    <property type="entry name" value="FANCI_S2"/>
    <property type="match status" value="1"/>
</dbReference>
<feature type="domain" description="FANCI solenoid 1" evidence="2">
    <location>
        <begin position="78"/>
        <end position="251"/>
    </location>
</feature>
<dbReference type="VEuPathDB" id="FungiDB:BCV72DRAFT_197412"/>
<reference evidence="8 9" key="1">
    <citation type="journal article" date="2016" name="Proc. Natl. Acad. Sci. U.S.A.">
        <title>Lipid metabolic changes in an early divergent fungus govern the establishment of a mutualistic symbiosis with endobacteria.</title>
        <authorList>
            <person name="Lastovetsky O.A."/>
            <person name="Gaspar M.L."/>
            <person name="Mondo S.J."/>
            <person name="LaButti K.M."/>
            <person name="Sandor L."/>
            <person name="Grigoriev I.V."/>
            <person name="Henry S.A."/>
            <person name="Pawlowska T.E."/>
        </authorList>
    </citation>
    <scope>NUCLEOTIDE SEQUENCE [LARGE SCALE GENOMIC DNA]</scope>
    <source>
        <strain evidence="8 9">ATCC 11559</strain>
    </source>
</reference>
<dbReference type="OMA" id="QSMRMMN"/>
<name>A0A1X0RU64_RHIZD</name>
<gene>
    <name evidence="8" type="ORF">BCV71DRAFT_237473</name>
</gene>
<dbReference type="Pfam" id="PF14679">
    <property type="entry name" value="FANCI_HD1"/>
    <property type="match status" value="1"/>
</dbReference>
<dbReference type="PANTHER" id="PTHR21818:SF0">
    <property type="entry name" value="FANCONI ANEMIA GROUP I PROTEIN"/>
    <property type="match status" value="1"/>
</dbReference>
<dbReference type="Pfam" id="PF14677">
    <property type="entry name" value="FANCI_S3"/>
    <property type="match status" value="1"/>
</dbReference>
<dbReference type="EMBL" id="KV921420">
    <property type="protein sequence ID" value="ORE15540.1"/>
    <property type="molecule type" value="Genomic_DNA"/>
</dbReference>
<dbReference type="PANTHER" id="PTHR21818">
    <property type="entry name" value="BC025462 PROTEIN"/>
    <property type="match status" value="1"/>
</dbReference>
<evidence type="ECO:0000313" key="8">
    <source>
        <dbReference type="EMBL" id="ORE15540.1"/>
    </source>
</evidence>
<evidence type="ECO:0000256" key="1">
    <source>
        <dbReference type="SAM" id="MobiDB-lite"/>
    </source>
</evidence>
<dbReference type="Pfam" id="PF14678">
    <property type="entry name" value="FANCI_S4"/>
    <property type="match status" value="1"/>
</dbReference>
<proteinExistence type="predicted"/>
<dbReference type="Pfam" id="PF14675">
    <property type="entry name" value="FANCI_S1"/>
    <property type="match status" value="1"/>
</dbReference>
<dbReference type="GO" id="GO:0006281">
    <property type="term" value="P:DNA repair"/>
    <property type="evidence" value="ECO:0007669"/>
    <property type="project" value="InterPro"/>
</dbReference>
<evidence type="ECO:0000259" key="2">
    <source>
        <dbReference type="Pfam" id="PF14675"/>
    </source>
</evidence>
<dbReference type="Proteomes" id="UP000242381">
    <property type="component" value="Unassembled WGS sequence"/>
</dbReference>
<dbReference type="Pfam" id="PF14680">
    <property type="entry name" value="FANCI_HD2"/>
    <property type="match status" value="1"/>
</dbReference>
<dbReference type="InterPro" id="IPR026171">
    <property type="entry name" value="FANCI"/>
</dbReference>
<dbReference type="InterPro" id="IPR029312">
    <property type="entry name" value="FANCI_HD2"/>
</dbReference>
<feature type="domain" description="FANCI solenoid 2" evidence="3">
    <location>
        <begin position="362"/>
        <end position="526"/>
    </location>
</feature>
<dbReference type="GO" id="GO:0070182">
    <property type="term" value="F:DNA polymerase binding"/>
    <property type="evidence" value="ECO:0007669"/>
    <property type="project" value="TreeGrafter"/>
</dbReference>
<evidence type="ECO:0000259" key="7">
    <source>
        <dbReference type="Pfam" id="PF14680"/>
    </source>
</evidence>
<evidence type="ECO:0000259" key="3">
    <source>
        <dbReference type="Pfam" id="PF14676"/>
    </source>
</evidence>
<feature type="region of interest" description="Disordered" evidence="1">
    <location>
        <begin position="1236"/>
        <end position="1262"/>
    </location>
</feature>
<feature type="domain" description="FANCI solenoid 3" evidence="4">
    <location>
        <begin position="764"/>
        <end position="979"/>
    </location>
</feature>
<feature type="domain" description="FANCI helical" evidence="7">
    <location>
        <begin position="541"/>
        <end position="745"/>
    </location>
</feature>
<evidence type="ECO:0008006" key="10">
    <source>
        <dbReference type="Google" id="ProtNLM"/>
    </source>
</evidence>
<evidence type="ECO:0000313" key="9">
    <source>
        <dbReference type="Proteomes" id="UP000242381"/>
    </source>
</evidence>
<dbReference type="InterPro" id="IPR029315">
    <property type="entry name" value="FANCI_S2"/>
</dbReference>
<evidence type="ECO:0000259" key="5">
    <source>
        <dbReference type="Pfam" id="PF14678"/>
    </source>
</evidence>
<feature type="domain" description="FANCI helical" evidence="6">
    <location>
        <begin position="271"/>
        <end position="351"/>
    </location>
</feature>
<organism evidence="8 9">
    <name type="scientific">Rhizopus microsporus</name>
    <dbReference type="NCBI Taxonomy" id="58291"/>
    <lineage>
        <taxon>Eukaryota</taxon>
        <taxon>Fungi</taxon>
        <taxon>Fungi incertae sedis</taxon>
        <taxon>Mucoromycota</taxon>
        <taxon>Mucoromycotina</taxon>
        <taxon>Mucoromycetes</taxon>
        <taxon>Mucorales</taxon>
        <taxon>Mucorineae</taxon>
        <taxon>Rhizopodaceae</taxon>
        <taxon>Rhizopus</taxon>
    </lineage>
</organism>
<protein>
    <recommendedName>
        <fullName evidence="10">FANCI solenoid 4 domain-containing protein</fullName>
    </recommendedName>
</protein>
<accession>A0A1X0RU64</accession>
<feature type="domain" description="FANCI solenoid 4" evidence="5">
    <location>
        <begin position="992"/>
        <end position="1232"/>
    </location>
</feature>
<dbReference type="InterPro" id="IPR029313">
    <property type="entry name" value="FANCI_S3"/>
</dbReference>
<evidence type="ECO:0000259" key="4">
    <source>
        <dbReference type="Pfam" id="PF14677"/>
    </source>
</evidence>
<feature type="region of interest" description="Disordered" evidence="1">
    <location>
        <begin position="1161"/>
        <end position="1181"/>
    </location>
</feature>